<proteinExistence type="inferred from homology"/>
<comment type="caution">
    <text evidence="4">The sequence shown here is derived from an EMBL/GenBank/DDBJ whole genome shotgun (WGS) entry which is preliminary data.</text>
</comment>
<keyword evidence="2" id="KW-0378">Hydrolase</keyword>
<evidence type="ECO:0000313" key="5">
    <source>
        <dbReference type="Proteomes" id="UP000232323"/>
    </source>
</evidence>
<dbReference type="GO" id="GO:0016787">
    <property type="term" value="F:hydrolase activity"/>
    <property type="evidence" value="ECO:0007669"/>
    <property type="project" value="UniProtKB-KW"/>
</dbReference>
<dbReference type="SUPFAM" id="SSF53474">
    <property type="entry name" value="alpha/beta-Hydrolases"/>
    <property type="match status" value="1"/>
</dbReference>
<dbReference type="PANTHER" id="PTHR43248:SF14">
    <property type="entry name" value="ALPHA_BETA-HYDROLASES SUPERFAMILY PROTEIN"/>
    <property type="match status" value="1"/>
</dbReference>
<keyword evidence="5" id="KW-1185">Reference proteome</keyword>
<dbReference type="Gene3D" id="3.40.50.1820">
    <property type="entry name" value="alpha/beta hydrolase"/>
    <property type="match status" value="1"/>
</dbReference>
<feature type="domain" description="AB hydrolase-1" evidence="3">
    <location>
        <begin position="98"/>
        <end position="353"/>
    </location>
</feature>
<evidence type="ECO:0000313" key="4">
    <source>
        <dbReference type="EMBL" id="GAX86334.1"/>
    </source>
</evidence>
<dbReference type="Pfam" id="PF12697">
    <property type="entry name" value="Abhydrolase_6"/>
    <property type="match status" value="1"/>
</dbReference>
<gene>
    <name evidence="4" type="ORF">CEUSTIGMA_g13746.t1</name>
</gene>
<dbReference type="STRING" id="1157962.A0A250XTD4"/>
<organism evidence="4 5">
    <name type="scientific">Chlamydomonas eustigma</name>
    <dbReference type="NCBI Taxonomy" id="1157962"/>
    <lineage>
        <taxon>Eukaryota</taxon>
        <taxon>Viridiplantae</taxon>
        <taxon>Chlorophyta</taxon>
        <taxon>core chlorophytes</taxon>
        <taxon>Chlorophyceae</taxon>
        <taxon>CS clade</taxon>
        <taxon>Chlamydomonadales</taxon>
        <taxon>Chlamydomonadaceae</taxon>
        <taxon>Chlamydomonas</taxon>
    </lineage>
</organism>
<accession>A0A250XTD4</accession>
<dbReference type="Proteomes" id="UP000232323">
    <property type="component" value="Unassembled WGS sequence"/>
</dbReference>
<reference evidence="4 5" key="1">
    <citation type="submission" date="2017-08" db="EMBL/GenBank/DDBJ databases">
        <title>Acidophilic green algal genome provides insights into adaptation to an acidic environment.</title>
        <authorList>
            <person name="Hirooka S."/>
            <person name="Hirose Y."/>
            <person name="Kanesaki Y."/>
            <person name="Higuchi S."/>
            <person name="Fujiwara T."/>
            <person name="Onuma R."/>
            <person name="Era A."/>
            <person name="Ohbayashi R."/>
            <person name="Uzuka A."/>
            <person name="Nozaki H."/>
            <person name="Yoshikawa H."/>
            <person name="Miyagishima S.Y."/>
        </authorList>
    </citation>
    <scope>NUCLEOTIDE SEQUENCE [LARGE SCALE GENOMIC DNA]</scope>
    <source>
        <strain evidence="4 5">NIES-2499</strain>
    </source>
</reference>
<sequence length="374" mass="41284">MNFGNTGTFLKSHCNASLVFKLGNIARTSRATNLTTQLQVTMARESSSKLVRKDDVHVRSLSSADFNDDYPLLAYEMLQGPLVKWSRPGVGVTPPTAVFVHGILGSRKNMQSFARKLLEGFPSWQVLLLDLRCHGESVGLPSIAMQPHTVHTAASDIIALLRSLKIFPHALVGHSFGGKVVMGMVQQFANTLPRPLQVWVLDSLPGDVRAAGMDSSSDPEKLISLLRNIPLPIKSRTQLIDHLLESGFSKAIAQWVAINLRPAYSSPGVSSSALTWSFDLDGIRDLYRSYEATNLYPLLESPPLGLRLDFVKAEHSSFRWSGGDEEKIMQYGHRVHLLPGAGHWVHTDNPTQLYNILAPSFGGVDMQQRKAGYY</sequence>
<name>A0A250XTD4_9CHLO</name>
<dbReference type="AlphaFoldDB" id="A0A250XTD4"/>
<protein>
    <recommendedName>
        <fullName evidence="3">AB hydrolase-1 domain-containing protein</fullName>
    </recommendedName>
</protein>
<comment type="similarity">
    <text evidence="1">Belongs to the peptidase S33 family.</text>
</comment>
<dbReference type="InterPro" id="IPR051601">
    <property type="entry name" value="Serine_prot/Carboxylest_S33"/>
</dbReference>
<dbReference type="InterPro" id="IPR029058">
    <property type="entry name" value="AB_hydrolase_fold"/>
</dbReference>
<dbReference type="PANTHER" id="PTHR43248">
    <property type="entry name" value="2-SUCCINYL-6-HYDROXY-2,4-CYCLOHEXADIENE-1-CARBOXYLATE SYNTHASE"/>
    <property type="match status" value="1"/>
</dbReference>
<dbReference type="EMBL" id="BEGY01000275">
    <property type="protein sequence ID" value="GAX86334.1"/>
    <property type="molecule type" value="Genomic_DNA"/>
</dbReference>
<evidence type="ECO:0000256" key="1">
    <source>
        <dbReference type="ARBA" id="ARBA00010088"/>
    </source>
</evidence>
<evidence type="ECO:0000259" key="3">
    <source>
        <dbReference type="Pfam" id="PF12697"/>
    </source>
</evidence>
<dbReference type="InterPro" id="IPR000073">
    <property type="entry name" value="AB_hydrolase_1"/>
</dbReference>
<evidence type="ECO:0000256" key="2">
    <source>
        <dbReference type="ARBA" id="ARBA00022801"/>
    </source>
</evidence>
<dbReference type="OrthoDB" id="8119704at2759"/>